<dbReference type="eggNOG" id="KOG1513">
    <property type="taxonomic scope" value="Eukaryota"/>
</dbReference>
<dbReference type="KEGG" id="eus:EUTSA_v10000653mg"/>
<dbReference type="Pfam" id="PF13871">
    <property type="entry name" value="Helicase_C_4"/>
    <property type="match status" value="1"/>
</dbReference>
<dbReference type="GO" id="GO:0006355">
    <property type="term" value="P:regulation of DNA-templated transcription"/>
    <property type="evidence" value="ECO:0007669"/>
    <property type="project" value="InterPro"/>
</dbReference>
<evidence type="ECO:0000313" key="2">
    <source>
        <dbReference type="EMBL" id="ESQ46535.1"/>
    </source>
</evidence>
<dbReference type="GO" id="GO:0031490">
    <property type="term" value="F:chromatin DNA binding"/>
    <property type="evidence" value="ECO:0007669"/>
    <property type="project" value="TreeGrafter"/>
</dbReference>
<dbReference type="InterPro" id="IPR026741">
    <property type="entry name" value="SNO"/>
</dbReference>
<dbReference type="STRING" id="72664.V4L843"/>
<accession>V4L843</accession>
<dbReference type="Proteomes" id="UP000030689">
    <property type="component" value="Unassembled WGS sequence"/>
</dbReference>
<reference evidence="2 3" key="1">
    <citation type="journal article" date="2013" name="Front. Plant Sci.">
        <title>The Reference Genome of the Halophytic Plant Eutrema salsugineum.</title>
        <authorList>
            <person name="Yang R."/>
            <person name="Jarvis D.E."/>
            <person name="Chen H."/>
            <person name="Beilstein M.A."/>
            <person name="Grimwood J."/>
            <person name="Jenkins J."/>
            <person name="Shu S."/>
            <person name="Prochnik S."/>
            <person name="Xin M."/>
            <person name="Ma C."/>
            <person name="Schmutz J."/>
            <person name="Wing R.A."/>
            <person name="Mitchell-Olds T."/>
            <person name="Schumaker K.S."/>
            <person name="Wang X."/>
        </authorList>
    </citation>
    <scope>NUCLEOTIDE SEQUENCE [LARGE SCALE GENOMIC DNA]</scope>
</reference>
<dbReference type="GO" id="GO:0042393">
    <property type="term" value="F:histone binding"/>
    <property type="evidence" value="ECO:0007669"/>
    <property type="project" value="TreeGrafter"/>
</dbReference>
<feature type="domain" description="Strawberry notch helicase C" evidence="1">
    <location>
        <begin position="159"/>
        <end position="339"/>
    </location>
</feature>
<name>V4L843_EUTSA</name>
<dbReference type="PANTHER" id="PTHR12706:SF13">
    <property type="entry name" value="PROTEIN FORGETTER 1"/>
    <property type="match status" value="1"/>
</dbReference>
<feature type="non-terminal residue" evidence="2">
    <location>
        <position position="344"/>
    </location>
</feature>
<dbReference type="AlphaFoldDB" id="V4L843"/>
<proteinExistence type="predicted"/>
<gene>
    <name evidence="2" type="ORF">EUTSA_v10000653mg</name>
</gene>
<keyword evidence="3" id="KW-1185">Reference proteome</keyword>
<organism evidence="2 3">
    <name type="scientific">Eutrema salsugineum</name>
    <name type="common">Saltwater cress</name>
    <name type="synonym">Sisymbrium salsugineum</name>
    <dbReference type="NCBI Taxonomy" id="72664"/>
    <lineage>
        <taxon>Eukaryota</taxon>
        <taxon>Viridiplantae</taxon>
        <taxon>Streptophyta</taxon>
        <taxon>Embryophyta</taxon>
        <taxon>Tracheophyta</taxon>
        <taxon>Spermatophyta</taxon>
        <taxon>Magnoliopsida</taxon>
        <taxon>eudicotyledons</taxon>
        <taxon>Gunneridae</taxon>
        <taxon>Pentapetalae</taxon>
        <taxon>rosids</taxon>
        <taxon>malvids</taxon>
        <taxon>Brassicales</taxon>
        <taxon>Brassicaceae</taxon>
        <taxon>Eutremeae</taxon>
        <taxon>Eutrema</taxon>
    </lineage>
</organism>
<protein>
    <recommendedName>
        <fullName evidence="1">Strawberry notch helicase C domain-containing protein</fullName>
    </recommendedName>
</protein>
<dbReference type="GO" id="GO:0005634">
    <property type="term" value="C:nucleus"/>
    <property type="evidence" value="ECO:0007669"/>
    <property type="project" value="TreeGrafter"/>
</dbReference>
<evidence type="ECO:0000259" key="1">
    <source>
        <dbReference type="Pfam" id="PF13871"/>
    </source>
</evidence>
<dbReference type="Gramene" id="ESQ46535">
    <property type="protein sequence ID" value="ESQ46535"/>
    <property type="gene ID" value="EUTSA_v10000653mg"/>
</dbReference>
<dbReference type="InterPro" id="IPR026937">
    <property type="entry name" value="SBNO_Helicase_C_dom"/>
</dbReference>
<dbReference type="PANTHER" id="PTHR12706">
    <property type="entry name" value="STRAWBERRY NOTCH-RELATED"/>
    <property type="match status" value="1"/>
</dbReference>
<dbReference type="EMBL" id="KI517426">
    <property type="protein sequence ID" value="ESQ46535.1"/>
    <property type="molecule type" value="Genomic_DNA"/>
</dbReference>
<sequence length="344" mass="38448">MLSASAFLPNEKPNSSHLWRLYWSSHQRFFRHLCMSAKVPVTVRLAKKSLSANKCVVIGLQSTGEARTEEAVTKYGVELDDFVWGSRELLLKFVEENYPLPEQPEPLSEDDSVKELHRKRHSASPGVSIGARVRKMAKWKPDSDDDESDLESEGLQVLAFGQFGRTHRSNQTSAPEYRLLFTNLGEERRFACIVAERLETLGALTQGDPRKVMRLSKSFPSWLSVGLLLLETLPSILSQNMEELPLVPPGCSTDEPETIEEFLTKARAALVAVGIVWDSVLANGKDVGKLSGRIIDSDMHDVGRFLSRLLGLPPDIQNRLFELFTSILDVLVHNARIEGVLIGE</sequence>
<evidence type="ECO:0000313" key="3">
    <source>
        <dbReference type="Proteomes" id="UP000030689"/>
    </source>
</evidence>